<keyword evidence="3" id="KW-1185">Reference proteome</keyword>
<dbReference type="EMBL" id="RZGK01000023">
    <property type="protein sequence ID" value="KAF9690538.1"/>
    <property type="molecule type" value="Genomic_DNA"/>
</dbReference>
<reference evidence="2" key="1">
    <citation type="submission" date="2018-12" db="EMBL/GenBank/DDBJ databases">
        <authorList>
            <person name="Syme R.A."/>
            <person name="Farfan-Caceres L."/>
            <person name="Lichtenzveig J."/>
        </authorList>
    </citation>
    <scope>NUCLEOTIDE SEQUENCE</scope>
    <source>
        <strain evidence="2">Al4</strain>
    </source>
</reference>
<feature type="region of interest" description="Disordered" evidence="1">
    <location>
        <begin position="1"/>
        <end position="40"/>
    </location>
</feature>
<evidence type="ECO:0000256" key="1">
    <source>
        <dbReference type="SAM" id="MobiDB-lite"/>
    </source>
</evidence>
<organism evidence="2 3">
    <name type="scientific">Ascochyta lentis</name>
    <dbReference type="NCBI Taxonomy" id="205686"/>
    <lineage>
        <taxon>Eukaryota</taxon>
        <taxon>Fungi</taxon>
        <taxon>Dikarya</taxon>
        <taxon>Ascomycota</taxon>
        <taxon>Pezizomycotina</taxon>
        <taxon>Dothideomycetes</taxon>
        <taxon>Pleosporomycetidae</taxon>
        <taxon>Pleosporales</taxon>
        <taxon>Pleosporineae</taxon>
        <taxon>Didymellaceae</taxon>
        <taxon>Ascochyta</taxon>
    </lineage>
</organism>
<sequence length="261" mass="29608">MAKRQRSTAESSDEDKKKKNKQPKYATRQAVPRARDSQAHKILASRQPVALDDEAPMFFHNHTKSRIPMAQVQWHSPTPDTSIPLTEASERVYVRQLTTAFTNMEHAKDSKGSQYKKRLTSGFYPAWTIEACAWDIVSEVKKIHTQGFKYDKIFDKGILKAMEQTKNLFFDERIDIICRMIENSKYVAVNLLKDEKLITTIAAPFKLHSSSLSNNVSNKKRNALLVAGREAESAREEVGLAAETMLVLSSSANLDAVNRRH</sequence>
<evidence type="ECO:0000313" key="3">
    <source>
        <dbReference type="Proteomes" id="UP000651452"/>
    </source>
</evidence>
<dbReference type="OrthoDB" id="3778423at2759"/>
<accession>A0A8H7IT98</accession>
<dbReference type="AlphaFoldDB" id="A0A8H7IT98"/>
<gene>
    <name evidence="2" type="ORF">EKO04_011417</name>
</gene>
<name>A0A8H7IT98_9PLEO</name>
<dbReference type="Proteomes" id="UP000651452">
    <property type="component" value="Unassembled WGS sequence"/>
</dbReference>
<comment type="caution">
    <text evidence="2">The sequence shown here is derived from an EMBL/GenBank/DDBJ whole genome shotgun (WGS) entry which is preliminary data.</text>
</comment>
<evidence type="ECO:0000313" key="2">
    <source>
        <dbReference type="EMBL" id="KAF9690538.1"/>
    </source>
</evidence>
<reference evidence="2" key="2">
    <citation type="submission" date="2020-09" db="EMBL/GenBank/DDBJ databases">
        <title>Reference genome assembly for Australian Ascochyta lentis isolate Al4.</title>
        <authorList>
            <person name="Lee R.C."/>
            <person name="Farfan-Caceres L.M."/>
            <person name="Debler J.W."/>
            <person name="Williams A.H."/>
            <person name="Henares B.M."/>
        </authorList>
    </citation>
    <scope>NUCLEOTIDE SEQUENCE</scope>
    <source>
        <strain evidence="2">Al4</strain>
    </source>
</reference>
<protein>
    <submittedName>
        <fullName evidence="2">Uncharacterized protein</fullName>
    </submittedName>
</protein>
<proteinExistence type="predicted"/>